<dbReference type="InterPro" id="IPR000515">
    <property type="entry name" value="MetI-like"/>
</dbReference>
<dbReference type="Pfam" id="PF00528">
    <property type="entry name" value="BPD_transp_1"/>
    <property type="match status" value="1"/>
</dbReference>
<organism evidence="11 12">
    <name type="scientific">Bowmanella dokdonensis</name>
    <dbReference type="NCBI Taxonomy" id="751969"/>
    <lineage>
        <taxon>Bacteria</taxon>
        <taxon>Pseudomonadati</taxon>
        <taxon>Pseudomonadota</taxon>
        <taxon>Gammaproteobacteria</taxon>
        <taxon>Alteromonadales</taxon>
        <taxon>Alteromonadaceae</taxon>
        <taxon>Bowmanella</taxon>
    </lineage>
</organism>
<dbReference type="SUPFAM" id="SSF161098">
    <property type="entry name" value="MetI-like"/>
    <property type="match status" value="1"/>
</dbReference>
<evidence type="ECO:0000256" key="1">
    <source>
        <dbReference type="ARBA" id="ARBA00004651"/>
    </source>
</evidence>
<keyword evidence="5 9" id="KW-1003">Cell membrane</keyword>
<reference evidence="11" key="1">
    <citation type="submission" date="2021-03" db="EMBL/GenBank/DDBJ databases">
        <title>novel species isolated from a fishpond in China.</title>
        <authorList>
            <person name="Lu H."/>
            <person name="Cai Z."/>
        </authorList>
    </citation>
    <scope>NUCLEOTIDE SEQUENCE</scope>
    <source>
        <strain evidence="11">JCM 30855</strain>
    </source>
</reference>
<sequence length="523" mass="57947">MFSPRLRISYTEGLPIVSTATLVGVILLILSGMIGIMTVKGLAHFWPKTLYQVTYLADDEEVPKQIFASLLSRDFVTTEGQKRWLFSQASLFQFSDQQHLIEQQQIIKMEPLEDLTDIQLRNGNRVIARLQGLVEGSRPLPMAALDKLTEKVEGQVEELQALKRGKLAAIHMQLAEYDRRQVSADAPARQRLVEEFEAVSQTLAVAELELSRYRLQLLFDDGRYHELALAEIESLHRLNSLTSWQKGEHFVQSLWVFVSEKPKRANSAGGVFPALFGTVVMVLMMTLIVTPLGVMAAIYLNEYAPENGLTSLLRVGVNNLAGVPSIVYGVFGLGFFVYQVGGNIDKLFFSEHLPAPTFGAPGIFWASLTMAMLTLPVVIVATEEGLRRVPDSLRQGSYALGATQFETVWRTVIPIASPGIMTGVILAIARGAGEVAPLLLVGAVKFAPSLPLDTEFPYLHLDRQFMHLGVLIYDGAFHSNNIGHGSSMMFASCLLLLLVVLILNIVAVWVRARLRNRYQALAR</sequence>
<evidence type="ECO:0000256" key="6">
    <source>
        <dbReference type="ARBA" id="ARBA00022692"/>
    </source>
</evidence>
<keyword evidence="6 9" id="KW-0812">Transmembrane</keyword>
<dbReference type="GO" id="GO:0035435">
    <property type="term" value="P:phosphate ion transmembrane transport"/>
    <property type="evidence" value="ECO:0007669"/>
    <property type="project" value="InterPro"/>
</dbReference>
<protein>
    <recommendedName>
        <fullName evidence="3 9">Phosphate transport system permease protein PstA</fullName>
    </recommendedName>
</protein>
<proteinExistence type="inferred from homology"/>
<evidence type="ECO:0000256" key="4">
    <source>
        <dbReference type="ARBA" id="ARBA00022448"/>
    </source>
</evidence>
<evidence type="ECO:0000256" key="7">
    <source>
        <dbReference type="ARBA" id="ARBA00022989"/>
    </source>
</evidence>
<evidence type="ECO:0000256" key="8">
    <source>
        <dbReference type="ARBA" id="ARBA00023136"/>
    </source>
</evidence>
<dbReference type="NCBIfam" id="TIGR00974">
    <property type="entry name" value="3a0107s02c"/>
    <property type="match status" value="1"/>
</dbReference>
<comment type="subcellular location">
    <subcellularLocation>
        <location evidence="9">Cell inner membrane</location>
        <topology evidence="9">Multi-pass membrane protein</topology>
    </subcellularLocation>
    <subcellularLocation>
        <location evidence="1">Cell membrane</location>
        <topology evidence="1">Multi-pass membrane protein</topology>
    </subcellularLocation>
</comment>
<dbReference type="PROSITE" id="PS50928">
    <property type="entry name" value="ABC_TM1"/>
    <property type="match status" value="1"/>
</dbReference>
<dbReference type="GO" id="GO:0005315">
    <property type="term" value="F:phosphate transmembrane transporter activity"/>
    <property type="evidence" value="ECO:0007669"/>
    <property type="project" value="InterPro"/>
</dbReference>
<dbReference type="InterPro" id="IPR035906">
    <property type="entry name" value="MetI-like_sf"/>
</dbReference>
<dbReference type="InterPro" id="IPR005672">
    <property type="entry name" value="Phosphate_PstA"/>
</dbReference>
<evidence type="ECO:0000256" key="9">
    <source>
        <dbReference type="RuleBase" id="RU363043"/>
    </source>
</evidence>
<feature type="transmembrane region" description="Helical" evidence="9">
    <location>
        <begin position="362"/>
        <end position="382"/>
    </location>
</feature>
<keyword evidence="8 9" id="KW-0472">Membrane</keyword>
<keyword evidence="7 9" id="KW-1133">Transmembrane helix</keyword>
<name>A0A939DPJ6_9ALTE</name>
<evidence type="ECO:0000256" key="3">
    <source>
        <dbReference type="ARBA" id="ARBA00016864"/>
    </source>
</evidence>
<dbReference type="CDD" id="cd06261">
    <property type="entry name" value="TM_PBP2"/>
    <property type="match status" value="1"/>
</dbReference>
<dbReference type="EMBL" id="JAFKCV010000007">
    <property type="protein sequence ID" value="MBN7826313.1"/>
    <property type="molecule type" value="Genomic_DNA"/>
</dbReference>
<dbReference type="AlphaFoldDB" id="A0A939DPJ6"/>
<comment type="similarity">
    <text evidence="2 9">Belongs to the binding-protein-dependent transport system permease family. CysTW subfamily.</text>
</comment>
<evidence type="ECO:0000256" key="2">
    <source>
        <dbReference type="ARBA" id="ARBA00007069"/>
    </source>
</evidence>
<gene>
    <name evidence="11" type="primary">pstA</name>
    <name evidence="11" type="ORF">J0A66_13845</name>
</gene>
<comment type="caution">
    <text evidence="9">Lacks conserved residue(s) required for the propagation of feature annotation.</text>
</comment>
<dbReference type="PANTHER" id="PTHR43470:SF6">
    <property type="entry name" value="PHOSPHATE TRANSPORT SYSTEM PERMEASE PROTEIN PSTA"/>
    <property type="match status" value="1"/>
</dbReference>
<keyword evidence="4" id="KW-0813">Transport</keyword>
<dbReference type="GO" id="GO:0005886">
    <property type="term" value="C:plasma membrane"/>
    <property type="evidence" value="ECO:0007669"/>
    <property type="project" value="UniProtKB-SubCell"/>
</dbReference>
<feature type="transmembrane region" description="Helical" evidence="9">
    <location>
        <begin position="20"/>
        <end position="39"/>
    </location>
</feature>
<evidence type="ECO:0000256" key="5">
    <source>
        <dbReference type="ARBA" id="ARBA00022475"/>
    </source>
</evidence>
<accession>A0A939DPJ6</accession>
<dbReference type="RefSeq" id="WP_206574426.1">
    <property type="nucleotide sequence ID" value="NZ_JAFKCV010000007.1"/>
</dbReference>
<comment type="caution">
    <text evidence="11">The sequence shown here is derived from an EMBL/GenBank/DDBJ whole genome shotgun (WGS) entry which is preliminary data.</text>
</comment>
<dbReference type="PANTHER" id="PTHR43470">
    <property type="entry name" value="PHOSPHATE TRANSPORT SYSTEM PERMEASE PROTEIN PSTA-RELATED"/>
    <property type="match status" value="1"/>
</dbReference>
<dbReference type="Proteomes" id="UP000664654">
    <property type="component" value="Unassembled WGS sequence"/>
</dbReference>
<feature type="transmembrane region" description="Helical" evidence="9">
    <location>
        <begin position="488"/>
        <end position="510"/>
    </location>
</feature>
<dbReference type="Gene3D" id="1.10.3720.10">
    <property type="entry name" value="MetI-like"/>
    <property type="match status" value="1"/>
</dbReference>
<feature type="transmembrane region" description="Helical" evidence="9">
    <location>
        <begin position="320"/>
        <end position="341"/>
    </location>
</feature>
<evidence type="ECO:0000259" key="10">
    <source>
        <dbReference type="PROSITE" id="PS50928"/>
    </source>
</evidence>
<evidence type="ECO:0000313" key="11">
    <source>
        <dbReference type="EMBL" id="MBN7826313.1"/>
    </source>
</evidence>
<evidence type="ECO:0000313" key="12">
    <source>
        <dbReference type="Proteomes" id="UP000664654"/>
    </source>
</evidence>
<keyword evidence="12" id="KW-1185">Reference proteome</keyword>
<feature type="domain" description="ABC transmembrane type-1" evidence="10">
    <location>
        <begin position="275"/>
        <end position="507"/>
    </location>
</feature>
<feature type="transmembrane region" description="Helical" evidence="9">
    <location>
        <begin position="271"/>
        <end position="300"/>
    </location>
</feature>